<accession>A0A7M2XH82</accession>
<protein>
    <submittedName>
        <fullName evidence="2">Uncharacterized protein</fullName>
    </submittedName>
</protein>
<dbReference type="RefSeq" id="WP_193902237.1">
    <property type="nucleotide sequence ID" value="NZ_CP063450.1"/>
</dbReference>
<sequence length="95" mass="10774">MTTAEVGGWGDPGDDPPHEWERTRTRLEEAECALAGLVSENNELRAIVRRVREYAGHQRQYGTYIHNLGTAADRYAALRYFNTAAALERIIGDRR</sequence>
<evidence type="ECO:0000313" key="3">
    <source>
        <dbReference type="Proteomes" id="UP000593818"/>
    </source>
</evidence>
<reference evidence="2 3" key="1">
    <citation type="submission" date="2020-10" db="EMBL/GenBank/DDBJ databases">
        <title>Whole genome sequence of oil-degrading bacteria Rhodococcus pyridinivorans strain 5Ap.</title>
        <authorList>
            <person name="Akhremchuk A.E."/>
            <person name="Valentovich L.N."/>
            <person name="Charniauskaya M.I."/>
            <person name="Bukliarevich H.A."/>
            <person name="Titok M.A."/>
        </authorList>
    </citation>
    <scope>NUCLEOTIDE SEQUENCE [LARGE SCALE GENOMIC DNA]</scope>
    <source>
        <strain evidence="2 3">5Ap</strain>
    </source>
</reference>
<gene>
    <name evidence="2" type="ORF">INP59_14510</name>
</gene>
<dbReference type="EMBL" id="CP063450">
    <property type="protein sequence ID" value="QOV97186.1"/>
    <property type="molecule type" value="Genomic_DNA"/>
</dbReference>
<name>A0A7M2XH82_9NOCA</name>
<keyword evidence="3" id="KW-1185">Reference proteome</keyword>
<dbReference type="AlphaFoldDB" id="A0A7M2XH82"/>
<feature type="region of interest" description="Disordered" evidence="1">
    <location>
        <begin position="1"/>
        <end position="23"/>
    </location>
</feature>
<evidence type="ECO:0000313" key="2">
    <source>
        <dbReference type="EMBL" id="QOV97186.1"/>
    </source>
</evidence>
<proteinExistence type="predicted"/>
<organism evidence="2 3">
    <name type="scientific">Rhodococcus pyridinivorans</name>
    <dbReference type="NCBI Taxonomy" id="103816"/>
    <lineage>
        <taxon>Bacteria</taxon>
        <taxon>Bacillati</taxon>
        <taxon>Actinomycetota</taxon>
        <taxon>Actinomycetes</taxon>
        <taxon>Mycobacteriales</taxon>
        <taxon>Nocardiaceae</taxon>
        <taxon>Rhodococcus</taxon>
    </lineage>
</organism>
<dbReference type="Proteomes" id="UP000593818">
    <property type="component" value="Chromosome"/>
</dbReference>
<evidence type="ECO:0000256" key="1">
    <source>
        <dbReference type="SAM" id="MobiDB-lite"/>
    </source>
</evidence>